<dbReference type="Pfam" id="PF13452">
    <property type="entry name" value="FAS1_DH_region"/>
    <property type="match status" value="1"/>
</dbReference>
<protein>
    <recommendedName>
        <fullName evidence="6">MaoC-like domain-containing protein</fullName>
    </recommendedName>
</protein>
<keyword evidence="5" id="KW-1185">Reference proteome</keyword>
<evidence type="ECO:0000259" key="3">
    <source>
        <dbReference type="Pfam" id="PF13452"/>
    </source>
</evidence>
<dbReference type="GO" id="GO:0044594">
    <property type="term" value="F:17-beta-hydroxysteroid dehydrogenase (NAD+) activity"/>
    <property type="evidence" value="ECO:0007669"/>
    <property type="project" value="TreeGrafter"/>
</dbReference>
<dbReference type="GO" id="GO:0004300">
    <property type="term" value="F:enoyl-CoA hydratase activity"/>
    <property type="evidence" value="ECO:0007669"/>
    <property type="project" value="TreeGrafter"/>
</dbReference>
<dbReference type="CDD" id="cd03441">
    <property type="entry name" value="R_hydratase_like"/>
    <property type="match status" value="1"/>
</dbReference>
<proteinExistence type="predicted"/>
<dbReference type="Pfam" id="PF01575">
    <property type="entry name" value="MaoC_dehydratas"/>
    <property type="match status" value="1"/>
</dbReference>
<feature type="region of interest" description="Disordered" evidence="1">
    <location>
        <begin position="144"/>
        <end position="163"/>
    </location>
</feature>
<comment type="caution">
    <text evidence="4">The sequence shown here is derived from an EMBL/GenBank/DDBJ whole genome shotgun (WGS) entry which is preliminary data.</text>
</comment>
<dbReference type="InterPro" id="IPR039569">
    <property type="entry name" value="FAS1-like_DH_region"/>
</dbReference>
<dbReference type="InterPro" id="IPR002539">
    <property type="entry name" value="MaoC-like_dom"/>
</dbReference>
<dbReference type="Gene3D" id="3.10.129.10">
    <property type="entry name" value="Hotdog Thioesterase"/>
    <property type="match status" value="1"/>
</dbReference>
<name>A0A3S2U8L0_9BURK</name>
<gene>
    <name evidence="4" type="ORF">ENE75_10660</name>
</gene>
<dbReference type="PANTHER" id="PTHR13078:SF56">
    <property type="entry name" value="PEROXISOMAL MULTIFUNCTIONAL ENZYME TYPE 2"/>
    <property type="match status" value="1"/>
</dbReference>
<dbReference type="Proteomes" id="UP000288178">
    <property type="component" value="Unassembled WGS sequence"/>
</dbReference>
<evidence type="ECO:0000256" key="1">
    <source>
        <dbReference type="SAM" id="MobiDB-lite"/>
    </source>
</evidence>
<dbReference type="GO" id="GO:0003857">
    <property type="term" value="F:(3S)-3-hydroxyacyl-CoA dehydrogenase (NAD+) activity"/>
    <property type="evidence" value="ECO:0007669"/>
    <property type="project" value="TreeGrafter"/>
</dbReference>
<evidence type="ECO:0000259" key="2">
    <source>
        <dbReference type="Pfam" id="PF01575"/>
    </source>
</evidence>
<reference evidence="4 5" key="1">
    <citation type="submission" date="2019-01" db="EMBL/GenBank/DDBJ databases">
        <authorList>
            <person name="Chen W.-M."/>
        </authorList>
    </citation>
    <scope>NUCLEOTIDE SEQUENCE [LARGE SCALE GENOMIC DNA]</scope>
    <source>
        <strain evidence="4 5">ICH-3</strain>
    </source>
</reference>
<organism evidence="4 5">
    <name type="scientific">Rubrivivax albus</name>
    <dbReference type="NCBI Taxonomy" id="2499835"/>
    <lineage>
        <taxon>Bacteria</taxon>
        <taxon>Pseudomonadati</taxon>
        <taxon>Pseudomonadota</taxon>
        <taxon>Betaproteobacteria</taxon>
        <taxon>Burkholderiales</taxon>
        <taxon>Sphaerotilaceae</taxon>
        <taxon>Rubrivivax</taxon>
    </lineage>
</organism>
<accession>A0A3S2U8L0</accession>
<feature type="domain" description="FAS1-like dehydratase" evidence="3">
    <location>
        <begin position="5"/>
        <end position="120"/>
    </location>
</feature>
<evidence type="ECO:0008006" key="6">
    <source>
        <dbReference type="Google" id="ProtNLM"/>
    </source>
</evidence>
<evidence type="ECO:0000313" key="5">
    <source>
        <dbReference type="Proteomes" id="UP000288178"/>
    </source>
</evidence>
<dbReference type="PANTHER" id="PTHR13078">
    <property type="entry name" value="PEROXISOMAL MULTIFUNCTIONAL ENZYME TYPE 2-RELATED"/>
    <property type="match status" value="1"/>
</dbReference>
<sequence>MIDSAVVGLHFPRRETTVSTRRMLAYAAGIGDLTPAVFDDSAPDFMAHPALCVSLEWPVVSDPGMAATLVPEAADRLRAMHLIQDSTFHRPIRAGERLATGGTVTGVWRGNSGTRTACTLQTVDAQGAAIVTSRTVALYRGVEATGEDRPPAEEAPLPSAPKASECAGFESVLDIDAALPHRYTECAGIWNPIHTERRVARTAGLPDILVHGTATWAMAGSAIVARCAPGAPGLLRRLRGRFGALVMPRSALRLRASLQHDAEGCHVHFEVLTPAGDAAIADGYALLTHPAAHP</sequence>
<evidence type="ECO:0000313" key="4">
    <source>
        <dbReference type="EMBL" id="RVT51299.1"/>
    </source>
</evidence>
<dbReference type="AlphaFoldDB" id="A0A3S2U8L0"/>
<dbReference type="InterPro" id="IPR029069">
    <property type="entry name" value="HotDog_dom_sf"/>
</dbReference>
<dbReference type="EMBL" id="SACT01000003">
    <property type="protein sequence ID" value="RVT51299.1"/>
    <property type="molecule type" value="Genomic_DNA"/>
</dbReference>
<dbReference type="SUPFAM" id="SSF54637">
    <property type="entry name" value="Thioesterase/thiol ester dehydrase-isomerase"/>
    <property type="match status" value="2"/>
</dbReference>
<dbReference type="GO" id="GO:0006635">
    <property type="term" value="P:fatty acid beta-oxidation"/>
    <property type="evidence" value="ECO:0007669"/>
    <property type="project" value="TreeGrafter"/>
</dbReference>
<dbReference type="OrthoDB" id="5522043at2"/>
<dbReference type="RefSeq" id="WP_128198301.1">
    <property type="nucleotide sequence ID" value="NZ_SACT01000003.1"/>
</dbReference>
<feature type="compositionally biased region" description="Low complexity" evidence="1">
    <location>
        <begin position="154"/>
        <end position="163"/>
    </location>
</feature>
<feature type="domain" description="MaoC-like" evidence="2">
    <location>
        <begin position="182"/>
        <end position="267"/>
    </location>
</feature>